<protein>
    <submittedName>
        <fullName evidence="1">Uncharacterized protein</fullName>
    </submittedName>
</protein>
<dbReference type="EMBL" id="NCVQ01000003">
    <property type="protein sequence ID" value="PWZ37762.1"/>
    <property type="molecule type" value="Genomic_DNA"/>
</dbReference>
<accession>A0A3L6FSF2</accession>
<sequence length="26" mass="2846">ISGSLLHSPIGVLFTFPSRYLYAIGH</sequence>
<reference evidence="1 2" key="1">
    <citation type="journal article" date="2018" name="Nat. Genet.">
        <title>Extensive intraspecific gene order and gene structural variations between Mo17 and other maize genomes.</title>
        <authorList>
            <person name="Sun S."/>
            <person name="Zhou Y."/>
            <person name="Chen J."/>
            <person name="Shi J."/>
            <person name="Zhao H."/>
            <person name="Zhao H."/>
            <person name="Song W."/>
            <person name="Zhang M."/>
            <person name="Cui Y."/>
            <person name="Dong X."/>
            <person name="Liu H."/>
            <person name="Ma X."/>
            <person name="Jiao Y."/>
            <person name="Wang B."/>
            <person name="Wei X."/>
            <person name="Stein J.C."/>
            <person name="Glaubitz J.C."/>
            <person name="Lu F."/>
            <person name="Yu G."/>
            <person name="Liang C."/>
            <person name="Fengler K."/>
            <person name="Li B."/>
            <person name="Rafalski A."/>
            <person name="Schnable P.S."/>
            <person name="Ware D.H."/>
            <person name="Buckler E.S."/>
            <person name="Lai J."/>
        </authorList>
    </citation>
    <scope>NUCLEOTIDE SEQUENCE [LARGE SCALE GENOMIC DNA]</scope>
    <source>
        <strain evidence="2">cv. Missouri 17</strain>
        <tissue evidence="1">Seedling</tissue>
    </source>
</reference>
<evidence type="ECO:0000313" key="1">
    <source>
        <dbReference type="EMBL" id="PWZ37762.1"/>
    </source>
</evidence>
<organism evidence="1 2">
    <name type="scientific">Zea mays</name>
    <name type="common">Maize</name>
    <dbReference type="NCBI Taxonomy" id="4577"/>
    <lineage>
        <taxon>Eukaryota</taxon>
        <taxon>Viridiplantae</taxon>
        <taxon>Streptophyta</taxon>
        <taxon>Embryophyta</taxon>
        <taxon>Tracheophyta</taxon>
        <taxon>Spermatophyta</taxon>
        <taxon>Magnoliopsida</taxon>
        <taxon>Liliopsida</taxon>
        <taxon>Poales</taxon>
        <taxon>Poaceae</taxon>
        <taxon>PACMAD clade</taxon>
        <taxon>Panicoideae</taxon>
        <taxon>Andropogonodae</taxon>
        <taxon>Andropogoneae</taxon>
        <taxon>Tripsacinae</taxon>
        <taxon>Zea</taxon>
    </lineage>
</organism>
<gene>
    <name evidence="1" type="ORF">Zm00014a_018712</name>
</gene>
<evidence type="ECO:0000313" key="2">
    <source>
        <dbReference type="Proteomes" id="UP000251960"/>
    </source>
</evidence>
<dbReference type="AlphaFoldDB" id="A0A3L6FSF2"/>
<dbReference type="Proteomes" id="UP000251960">
    <property type="component" value="Chromosome 2"/>
</dbReference>
<name>A0A3L6FSF2_MAIZE</name>
<proteinExistence type="predicted"/>
<comment type="caution">
    <text evidence="1">The sequence shown here is derived from an EMBL/GenBank/DDBJ whole genome shotgun (WGS) entry which is preliminary data.</text>
</comment>
<feature type="non-terminal residue" evidence="1">
    <location>
        <position position="1"/>
    </location>
</feature>